<dbReference type="Proteomes" id="UP000054266">
    <property type="component" value="Unassembled WGS sequence"/>
</dbReference>
<keyword evidence="2" id="KW-1185">Reference proteome</keyword>
<dbReference type="HOGENOM" id="CLU_399003_0_0_1"/>
<name>A0A0D2F2N5_9EURO</name>
<protein>
    <submittedName>
        <fullName evidence="1">Uncharacterized protein</fullName>
    </submittedName>
</protein>
<gene>
    <name evidence="1" type="ORF">PV04_10400</name>
</gene>
<proteinExistence type="predicted"/>
<evidence type="ECO:0000313" key="1">
    <source>
        <dbReference type="EMBL" id="KIW62203.1"/>
    </source>
</evidence>
<reference evidence="1 2" key="1">
    <citation type="submission" date="2015-01" db="EMBL/GenBank/DDBJ databases">
        <title>The Genome Sequence of Capronia semiimmersa CBS27337.</title>
        <authorList>
            <consortium name="The Broad Institute Genomics Platform"/>
            <person name="Cuomo C."/>
            <person name="de Hoog S."/>
            <person name="Gorbushina A."/>
            <person name="Stielow B."/>
            <person name="Teixiera M."/>
            <person name="Abouelleil A."/>
            <person name="Chapman S.B."/>
            <person name="Priest M."/>
            <person name="Young S.K."/>
            <person name="Wortman J."/>
            <person name="Nusbaum C."/>
            <person name="Birren B."/>
        </authorList>
    </citation>
    <scope>NUCLEOTIDE SEQUENCE [LARGE SCALE GENOMIC DNA]</scope>
    <source>
        <strain evidence="1 2">CBS 27337</strain>
    </source>
</reference>
<dbReference type="EMBL" id="KN846963">
    <property type="protein sequence ID" value="KIW62203.1"/>
    <property type="molecule type" value="Genomic_DNA"/>
</dbReference>
<dbReference type="AlphaFoldDB" id="A0A0D2F2N5"/>
<organism evidence="1 2">
    <name type="scientific">Phialophora macrospora</name>
    <dbReference type="NCBI Taxonomy" id="1851006"/>
    <lineage>
        <taxon>Eukaryota</taxon>
        <taxon>Fungi</taxon>
        <taxon>Dikarya</taxon>
        <taxon>Ascomycota</taxon>
        <taxon>Pezizomycotina</taxon>
        <taxon>Eurotiomycetes</taxon>
        <taxon>Chaetothyriomycetidae</taxon>
        <taxon>Chaetothyriales</taxon>
        <taxon>Herpotrichiellaceae</taxon>
        <taxon>Phialophora</taxon>
    </lineage>
</organism>
<accession>A0A0D2F2N5</accession>
<sequence length="690" mass="77592">MATTIGANELDPPVDDALVTLERAVTWGFVGDYALAKIPLDLCFDEPPFDAGVTQHIHSNHVRFDSTRCSHDIVLDAGDLSSINNLVYDDAFGTSSDDWACQEPQDPWTPWSIDKTPISPCSPSRPPVSIAERCFLNRTLWFSICRDLGQGVRGLRDDHHKYEGYCSEFAPGECCKIILDLGFEDLAVRRDIQETHSLVCDLHLTSQSPPGDGTRPPCIDIASLDRFVLEVMWRSSCLSRTKDEMLSEGHSSMETPCERNQRSEILAKAEKEKQVLFAAEQDLFSKIQITLGYYSLLRNVDLVWTAETTRHDLADARFAMAELVYLLAFRINMLFIEISAIFPVLNGENFVEMHSSLHDGAPNTQIRPVVFRYAAEILVRGLEAIGRPAWDLRDEDAQSPLRQLERDLSESFLFMVNHLRAYECRLSGWYNRALRTPSMPGLLAFVRATEKGLPDHLIVAVQRHVPLYSKRSVSFFDPFPLLQTQWNRYSTFDLFTHTPAELAAAVLGGSTRRGQRVPEYLITEHNSRFKLSKFRFEPHDDGACTNSSTGCPGTTTHRDFYLCGHPDPPRFCGTDFSVVALAGVHHERNADSPNDPDAMPMDFVPPKTWQAEFRDAQAPPDATLQIRWDLVQPVGPVLHKRKEGDISVDGDSASESDLPSRRRKWLCPNTRSFQALLLGGYGDGANFTIT</sequence>
<evidence type="ECO:0000313" key="2">
    <source>
        <dbReference type="Proteomes" id="UP000054266"/>
    </source>
</evidence>